<dbReference type="NCBIfam" id="TIGR00138">
    <property type="entry name" value="rsmG_gidB"/>
    <property type="match status" value="1"/>
</dbReference>
<dbReference type="HAMAP" id="MF_00074">
    <property type="entry name" value="16SrRNA_methyltr_G"/>
    <property type="match status" value="1"/>
</dbReference>
<dbReference type="EC" id="2.1.1.-" evidence="6"/>
<evidence type="ECO:0000256" key="1">
    <source>
        <dbReference type="ARBA" id="ARBA00022490"/>
    </source>
</evidence>
<feature type="binding site" evidence="6">
    <location>
        <position position="83"/>
    </location>
    <ligand>
        <name>S-adenosyl-L-methionine</name>
        <dbReference type="ChEBI" id="CHEBI:59789"/>
    </ligand>
</feature>
<gene>
    <name evidence="6 7" type="primary">rsmG</name>
    <name evidence="7" type="ORF">Afil01_59640</name>
</gene>
<dbReference type="PANTHER" id="PTHR31760:SF0">
    <property type="entry name" value="S-ADENOSYL-L-METHIONINE-DEPENDENT METHYLTRANSFERASES SUPERFAMILY PROTEIN"/>
    <property type="match status" value="1"/>
</dbReference>
<reference evidence="7" key="1">
    <citation type="submission" date="2023-03" db="EMBL/GenBank/DDBJ databases">
        <title>Actinorhabdospora filicis NBRC 111898.</title>
        <authorList>
            <person name="Ichikawa N."/>
            <person name="Sato H."/>
            <person name="Tonouchi N."/>
        </authorList>
    </citation>
    <scope>NUCLEOTIDE SEQUENCE</scope>
    <source>
        <strain evidence="7">NBRC 111898</strain>
    </source>
</reference>
<dbReference type="GO" id="GO:0070043">
    <property type="term" value="F:rRNA (guanine-N7-)-methyltransferase activity"/>
    <property type="evidence" value="ECO:0007669"/>
    <property type="project" value="UniProtKB-UniRule"/>
</dbReference>
<organism evidence="7 8">
    <name type="scientific">Actinorhabdospora filicis</name>
    <dbReference type="NCBI Taxonomy" id="1785913"/>
    <lineage>
        <taxon>Bacteria</taxon>
        <taxon>Bacillati</taxon>
        <taxon>Actinomycetota</taxon>
        <taxon>Actinomycetes</taxon>
        <taxon>Micromonosporales</taxon>
        <taxon>Micromonosporaceae</taxon>
        <taxon>Actinorhabdospora</taxon>
    </lineage>
</organism>
<comment type="similarity">
    <text evidence="6">Belongs to the methyltransferase superfamily. RNA methyltransferase RsmG family.</text>
</comment>
<comment type="caution">
    <text evidence="6">Lacks conserved residue(s) required for the propagation of feature annotation.</text>
</comment>
<dbReference type="InterPro" id="IPR003682">
    <property type="entry name" value="rRNA_ssu_MeTfrase_G"/>
</dbReference>
<keyword evidence="3 6" id="KW-0489">Methyltransferase</keyword>
<dbReference type="AlphaFoldDB" id="A0A9W6W652"/>
<evidence type="ECO:0000256" key="3">
    <source>
        <dbReference type="ARBA" id="ARBA00022603"/>
    </source>
</evidence>
<comment type="caution">
    <text evidence="7">The sequence shown here is derived from an EMBL/GenBank/DDBJ whole genome shotgun (WGS) entry which is preliminary data.</text>
</comment>
<evidence type="ECO:0000256" key="6">
    <source>
        <dbReference type="HAMAP-Rule" id="MF_00074"/>
    </source>
</evidence>
<dbReference type="Pfam" id="PF02527">
    <property type="entry name" value="GidB"/>
    <property type="match status" value="1"/>
</dbReference>
<protein>
    <recommendedName>
        <fullName evidence="6">Ribosomal RNA small subunit methyltransferase G</fullName>
        <ecNumber evidence="6">2.1.1.-</ecNumber>
    </recommendedName>
    <alternativeName>
        <fullName evidence="6">16S rRNA 7-methylguanosine methyltransferase</fullName>
        <shortName evidence="6">16S rRNA m7G methyltransferase</shortName>
    </alternativeName>
</protein>
<keyword evidence="5 6" id="KW-0949">S-adenosyl-L-methionine</keyword>
<evidence type="ECO:0000313" key="8">
    <source>
        <dbReference type="Proteomes" id="UP001165079"/>
    </source>
</evidence>
<evidence type="ECO:0000256" key="5">
    <source>
        <dbReference type="ARBA" id="ARBA00022691"/>
    </source>
</evidence>
<keyword evidence="8" id="KW-1185">Reference proteome</keyword>
<dbReference type="EMBL" id="BSTX01000005">
    <property type="protein sequence ID" value="GLZ81157.1"/>
    <property type="molecule type" value="Genomic_DNA"/>
</dbReference>
<evidence type="ECO:0000313" key="7">
    <source>
        <dbReference type="EMBL" id="GLZ81157.1"/>
    </source>
</evidence>
<evidence type="ECO:0000256" key="4">
    <source>
        <dbReference type="ARBA" id="ARBA00022679"/>
    </source>
</evidence>
<feature type="binding site" evidence="6">
    <location>
        <position position="147"/>
    </location>
    <ligand>
        <name>S-adenosyl-L-methionine</name>
        <dbReference type="ChEBI" id="CHEBI:59789"/>
    </ligand>
</feature>
<comment type="subcellular location">
    <subcellularLocation>
        <location evidence="6">Cytoplasm</location>
    </subcellularLocation>
</comment>
<keyword evidence="4 6" id="KW-0808">Transferase</keyword>
<feature type="binding site" evidence="6">
    <location>
        <begin position="134"/>
        <end position="135"/>
    </location>
    <ligand>
        <name>S-adenosyl-L-methionine</name>
        <dbReference type="ChEBI" id="CHEBI:59789"/>
    </ligand>
</feature>
<comment type="function">
    <text evidence="6">Specifically methylates the N7 position of a guanine in 16S rRNA.</text>
</comment>
<keyword evidence="2 6" id="KW-0698">rRNA processing</keyword>
<name>A0A9W6W652_9ACTN</name>
<dbReference type="InterPro" id="IPR029063">
    <property type="entry name" value="SAM-dependent_MTases_sf"/>
</dbReference>
<dbReference type="Gene3D" id="3.40.50.150">
    <property type="entry name" value="Vaccinia Virus protein VP39"/>
    <property type="match status" value="1"/>
</dbReference>
<evidence type="ECO:0000256" key="2">
    <source>
        <dbReference type="ARBA" id="ARBA00022552"/>
    </source>
</evidence>
<feature type="binding site" evidence="6">
    <location>
        <position position="88"/>
    </location>
    <ligand>
        <name>S-adenosyl-L-methionine</name>
        <dbReference type="ChEBI" id="CHEBI:59789"/>
    </ligand>
</feature>
<dbReference type="SUPFAM" id="SSF53335">
    <property type="entry name" value="S-adenosyl-L-methionine-dependent methyltransferases"/>
    <property type="match status" value="1"/>
</dbReference>
<dbReference type="GO" id="GO:0005829">
    <property type="term" value="C:cytosol"/>
    <property type="evidence" value="ECO:0007669"/>
    <property type="project" value="TreeGrafter"/>
</dbReference>
<dbReference type="Proteomes" id="UP001165079">
    <property type="component" value="Unassembled WGS sequence"/>
</dbReference>
<keyword evidence="1 6" id="KW-0963">Cytoplasm</keyword>
<dbReference type="PANTHER" id="PTHR31760">
    <property type="entry name" value="S-ADENOSYL-L-METHIONINE-DEPENDENT METHYLTRANSFERASES SUPERFAMILY PROTEIN"/>
    <property type="match status" value="1"/>
</dbReference>
<proteinExistence type="inferred from homology"/>
<sequence>MSSAEPTPNGPSLAEGPFLVVATSLFGDRLPLAEAYAELLATDGVTRGLIGPREVPRLWDRHLLNCAVLGELIDEGTAVIDVGSGAGLPGIPLAIARPDLQLMLVEPMLRRTTFLEEAVAALGLDNVTVFRGRAEDCDVAAPVVTARAVADLGKLSRWCLPLVARGGELLAMKGGSAQEEMTEHARAIRKARGGEPELVLCGVGMLEPPTTVVRVPRRG</sequence>
<accession>A0A9W6W652</accession>